<evidence type="ECO:0000256" key="11">
    <source>
        <dbReference type="ARBA" id="ARBA00070516"/>
    </source>
</evidence>
<dbReference type="InterPro" id="IPR004523">
    <property type="entry name" value="Asp-tRNA_synthase_2"/>
</dbReference>
<dbReference type="EC" id="6.1.1.12" evidence="3"/>
<feature type="domain" description="Aminoacyl-transfer RNA synthetases class-II family profile" evidence="13">
    <location>
        <begin position="278"/>
        <end position="573"/>
    </location>
</feature>
<dbReference type="FunFam" id="3.30.930.10:FF:000038">
    <property type="entry name" value="Aspartate--tRNA ligase"/>
    <property type="match status" value="1"/>
</dbReference>
<sequence length="913" mass="103934">MARFNPISRVADVLSIRSSSSSRNSVVATDPASANAVTTDGNHNHAHSHSRENSKDHRRSTFSPSRIGFGSDSARTSTESARGRREQKRKEKLEKQERLEREKAEVEERRKKEEEHARQTEDPETLARYGKTDEADVHPMELLTIEQAAKLPIGTEITFRCRIQHQRRISEALDFLLFRDQTHTIQGVLSRASPHMVKWVQRLHSESLVEVHGTLQKPVAPVKSALHSDVEVNIYSIHLLSAASNLPGWDNYHAPTALGQRMADRLLDLRHPSNQALFRMRAMVTRVFREYLQEKGFVEIQTPKLQPAATESGAEVFKVQYFGRRAFLAQSPQLAKQMTVSADFKRVMEIGPVFRAENSNTHRHLTEYTGLDVEMALTSDYHELMMMIDGTLKAIFTAMYSMPEVEIVRQRWPSGPLVWLDETLVLKFPEAVQMLRDDGRDVELEEDFGTRDEIRLGELVKEKYHTDYFILDKFPAAVRPFYTHKDADDERFTNSFDIFVRGQEICTGGQRIHDPKELRRSMVKAGISEDGMEEYLLAFDHGAPPHGGAGLGLERILAWALELGDVRNASLYPRDPKSFPNKPPSLPHPEADTTKPRLPGQPLPPIEDLIANYGDATNTSWLDDRFKIWRHRTGGAVGYVLRGDKFAMMTGDPLVDRSQYHEVITEFVHFVKDELKRTPIWMLVSAPVQAVLGSEFGWRTLTCAEEQRVDADSHALPKDHAQDQRRVEREGIKIHEVKPDERFMARADKAIEEWKAARTGRHKQVHLTEVRPWVDMAHRRYFAAEKEDKVCSLVVLARLAPRHGWQVKWALDFPGAPNGAIEVLIDRALSAVSGPVTFGIGASEKLRPGAHLHGVRATFLAKTYDVVAKSLKLGRKSEFRLKFGAYGEPMYICYPRWGVTVKDLHEIVRFFED</sequence>
<dbReference type="InterPro" id="IPR004364">
    <property type="entry name" value="Aa-tRNA-synt_II"/>
</dbReference>
<dbReference type="PRINTS" id="PR01042">
    <property type="entry name" value="TRNASYNTHASP"/>
</dbReference>
<organism evidence="14 15">
    <name type="scientific">Coniochaeta pulveracea</name>
    <dbReference type="NCBI Taxonomy" id="177199"/>
    <lineage>
        <taxon>Eukaryota</taxon>
        <taxon>Fungi</taxon>
        <taxon>Dikarya</taxon>
        <taxon>Ascomycota</taxon>
        <taxon>Pezizomycotina</taxon>
        <taxon>Sordariomycetes</taxon>
        <taxon>Sordariomycetidae</taxon>
        <taxon>Coniochaetales</taxon>
        <taxon>Coniochaetaceae</taxon>
        <taxon>Coniochaeta</taxon>
    </lineage>
</organism>
<evidence type="ECO:0000259" key="13">
    <source>
        <dbReference type="PROSITE" id="PS50862"/>
    </source>
</evidence>
<evidence type="ECO:0000313" key="14">
    <source>
        <dbReference type="EMBL" id="RKU42180.1"/>
    </source>
</evidence>
<feature type="region of interest" description="Disordered" evidence="12">
    <location>
        <begin position="14"/>
        <end position="127"/>
    </location>
</feature>
<keyword evidence="15" id="KW-1185">Reference proteome</keyword>
<keyword evidence="6" id="KW-0547">Nucleotide-binding</keyword>
<accession>A0A420Y348</accession>
<dbReference type="InterPro" id="IPR045864">
    <property type="entry name" value="aa-tRNA-synth_II/BPL/LPL"/>
</dbReference>
<evidence type="ECO:0000256" key="4">
    <source>
        <dbReference type="ARBA" id="ARBA00022490"/>
    </source>
</evidence>
<evidence type="ECO:0000256" key="3">
    <source>
        <dbReference type="ARBA" id="ARBA00012841"/>
    </source>
</evidence>
<dbReference type="PROSITE" id="PS50862">
    <property type="entry name" value="AA_TRNA_LIGASE_II"/>
    <property type="match status" value="1"/>
</dbReference>
<keyword evidence="9" id="KW-0030">Aminoacyl-tRNA synthetase</keyword>
<evidence type="ECO:0000256" key="6">
    <source>
        <dbReference type="ARBA" id="ARBA00022741"/>
    </source>
</evidence>
<dbReference type="AlphaFoldDB" id="A0A420Y348"/>
<comment type="subcellular location">
    <subcellularLocation>
        <location evidence="1">Cytoplasm</location>
    </subcellularLocation>
</comment>
<gene>
    <name evidence="14" type="ORF">DL546_002999</name>
</gene>
<feature type="compositionally biased region" description="Low complexity" evidence="12">
    <location>
        <begin position="15"/>
        <end position="25"/>
    </location>
</feature>
<feature type="region of interest" description="Disordered" evidence="12">
    <location>
        <begin position="574"/>
        <end position="600"/>
    </location>
</feature>
<keyword evidence="5" id="KW-0436">Ligase</keyword>
<name>A0A420Y348_9PEZI</name>
<dbReference type="SUPFAM" id="SSF55681">
    <property type="entry name" value="Class II aaRS and biotin synthetases"/>
    <property type="match status" value="1"/>
</dbReference>
<reference evidence="14 15" key="1">
    <citation type="submission" date="2018-08" db="EMBL/GenBank/DDBJ databases">
        <title>Draft genome of the lignicolous fungus Coniochaeta pulveracea.</title>
        <authorList>
            <person name="Borstlap C.J."/>
            <person name="De Witt R.N."/>
            <person name="Botha A."/>
            <person name="Volschenk H."/>
        </authorList>
    </citation>
    <scope>NUCLEOTIDE SEQUENCE [LARGE SCALE GENOMIC DNA]</scope>
    <source>
        <strain evidence="14 15">CAB683</strain>
    </source>
</reference>
<dbReference type="Pfam" id="PF00152">
    <property type="entry name" value="tRNA-synt_2"/>
    <property type="match status" value="1"/>
</dbReference>
<evidence type="ECO:0000256" key="2">
    <source>
        <dbReference type="ARBA" id="ARBA00005312"/>
    </source>
</evidence>
<evidence type="ECO:0000256" key="12">
    <source>
        <dbReference type="SAM" id="MobiDB-lite"/>
    </source>
</evidence>
<dbReference type="Proteomes" id="UP000275385">
    <property type="component" value="Unassembled WGS sequence"/>
</dbReference>
<dbReference type="PANTHER" id="PTHR43450">
    <property type="entry name" value="ASPARTYL-TRNA SYNTHETASE"/>
    <property type="match status" value="1"/>
</dbReference>
<evidence type="ECO:0000256" key="9">
    <source>
        <dbReference type="ARBA" id="ARBA00023146"/>
    </source>
</evidence>
<dbReference type="GO" id="GO:0005829">
    <property type="term" value="C:cytosol"/>
    <property type="evidence" value="ECO:0007669"/>
    <property type="project" value="TreeGrafter"/>
</dbReference>
<proteinExistence type="inferred from homology"/>
<evidence type="ECO:0000256" key="5">
    <source>
        <dbReference type="ARBA" id="ARBA00022598"/>
    </source>
</evidence>
<dbReference type="Pfam" id="PF09924">
    <property type="entry name" value="LPG_synthase_C"/>
    <property type="match status" value="1"/>
</dbReference>
<evidence type="ECO:0000256" key="7">
    <source>
        <dbReference type="ARBA" id="ARBA00022840"/>
    </source>
</evidence>
<dbReference type="GO" id="GO:0017101">
    <property type="term" value="C:aminoacyl-tRNA synthetase multienzyme complex"/>
    <property type="evidence" value="ECO:0007669"/>
    <property type="project" value="TreeGrafter"/>
</dbReference>
<dbReference type="InterPro" id="IPR012340">
    <property type="entry name" value="NA-bd_OB-fold"/>
</dbReference>
<comment type="similarity">
    <text evidence="2">Belongs to the class-II aminoacyl-tRNA synthetase family. Type 2 subfamily.</text>
</comment>
<dbReference type="SUPFAM" id="SSF50249">
    <property type="entry name" value="Nucleic acid-binding proteins"/>
    <property type="match status" value="1"/>
</dbReference>
<keyword evidence="4" id="KW-0963">Cytoplasm</keyword>
<dbReference type="STRING" id="177199.A0A420Y348"/>
<dbReference type="OrthoDB" id="372395at2759"/>
<evidence type="ECO:0000256" key="8">
    <source>
        <dbReference type="ARBA" id="ARBA00022917"/>
    </source>
</evidence>
<dbReference type="GO" id="GO:0006422">
    <property type="term" value="P:aspartyl-tRNA aminoacylation"/>
    <property type="evidence" value="ECO:0007669"/>
    <property type="project" value="InterPro"/>
</dbReference>
<comment type="caution">
    <text evidence="14">The sequence shown here is derived from an EMBL/GenBank/DDBJ whole genome shotgun (WGS) entry which is preliminary data.</text>
</comment>
<evidence type="ECO:0000256" key="1">
    <source>
        <dbReference type="ARBA" id="ARBA00004496"/>
    </source>
</evidence>
<dbReference type="InterPro" id="IPR002312">
    <property type="entry name" value="Asp/Asn-tRNA-synth_IIb"/>
</dbReference>
<dbReference type="GO" id="GO:0005524">
    <property type="term" value="F:ATP binding"/>
    <property type="evidence" value="ECO:0007669"/>
    <property type="project" value="UniProtKB-KW"/>
</dbReference>
<dbReference type="PANTHER" id="PTHR43450:SF2">
    <property type="entry name" value="ASPARTATE--TRNA LIGASE"/>
    <property type="match status" value="1"/>
</dbReference>
<dbReference type="Gene3D" id="3.30.930.10">
    <property type="entry name" value="Bira Bifunctional Protein, Domain 2"/>
    <property type="match status" value="1"/>
</dbReference>
<evidence type="ECO:0000256" key="10">
    <source>
        <dbReference type="ARBA" id="ARBA00047904"/>
    </source>
</evidence>
<dbReference type="NCBIfam" id="NF003483">
    <property type="entry name" value="PRK05159.1"/>
    <property type="match status" value="1"/>
</dbReference>
<protein>
    <recommendedName>
        <fullName evidence="11">Probable aspartate--tRNA ligase, cytoplasmic</fullName>
        <ecNumber evidence="3">6.1.1.12</ecNumber>
    </recommendedName>
</protein>
<keyword evidence="7" id="KW-0067">ATP-binding</keyword>
<dbReference type="HAMAP" id="MF_02075">
    <property type="entry name" value="Asp_tRNA_synth_type2"/>
    <property type="match status" value="1"/>
</dbReference>
<dbReference type="Gene3D" id="2.40.50.140">
    <property type="entry name" value="Nucleic acid-binding proteins"/>
    <property type="match status" value="1"/>
</dbReference>
<dbReference type="CDD" id="cd04320">
    <property type="entry name" value="AspRS_cyto_N"/>
    <property type="match status" value="1"/>
</dbReference>
<feature type="compositionally biased region" description="Basic and acidic residues" evidence="12">
    <location>
        <begin position="81"/>
        <end position="121"/>
    </location>
</feature>
<dbReference type="InterPro" id="IPR024320">
    <property type="entry name" value="LPG_synthase_C"/>
</dbReference>
<keyword evidence="8" id="KW-0648">Protein biosynthesis</keyword>
<comment type="catalytic activity">
    <reaction evidence="10">
        <text>tRNA(Asp) + L-aspartate + ATP = L-aspartyl-tRNA(Asp) + AMP + diphosphate</text>
        <dbReference type="Rhea" id="RHEA:19649"/>
        <dbReference type="Rhea" id="RHEA-COMP:9660"/>
        <dbReference type="Rhea" id="RHEA-COMP:9678"/>
        <dbReference type="ChEBI" id="CHEBI:29991"/>
        <dbReference type="ChEBI" id="CHEBI:30616"/>
        <dbReference type="ChEBI" id="CHEBI:33019"/>
        <dbReference type="ChEBI" id="CHEBI:78442"/>
        <dbReference type="ChEBI" id="CHEBI:78516"/>
        <dbReference type="ChEBI" id="CHEBI:456215"/>
        <dbReference type="EC" id="6.1.1.12"/>
    </reaction>
</comment>
<dbReference type="GO" id="GO:0003723">
    <property type="term" value="F:RNA binding"/>
    <property type="evidence" value="ECO:0007669"/>
    <property type="project" value="TreeGrafter"/>
</dbReference>
<dbReference type="NCBIfam" id="TIGR00458">
    <property type="entry name" value="aspS_nondisc"/>
    <property type="match status" value="1"/>
</dbReference>
<dbReference type="GO" id="GO:0004815">
    <property type="term" value="F:aspartate-tRNA ligase activity"/>
    <property type="evidence" value="ECO:0007669"/>
    <property type="project" value="UniProtKB-EC"/>
</dbReference>
<dbReference type="EMBL" id="QVQW01000060">
    <property type="protein sequence ID" value="RKU42180.1"/>
    <property type="molecule type" value="Genomic_DNA"/>
</dbReference>
<dbReference type="InterPro" id="IPR006195">
    <property type="entry name" value="aa-tRNA-synth_II"/>
</dbReference>
<evidence type="ECO:0000313" key="15">
    <source>
        <dbReference type="Proteomes" id="UP000275385"/>
    </source>
</evidence>